<name>A0ABT4GMK4_9BACL</name>
<keyword evidence="1" id="KW-0812">Transmembrane</keyword>
<feature type="domain" description="AB hydrolase-1" evidence="2">
    <location>
        <begin position="54"/>
        <end position="275"/>
    </location>
</feature>
<keyword evidence="4" id="KW-1185">Reference proteome</keyword>
<evidence type="ECO:0000313" key="4">
    <source>
        <dbReference type="Proteomes" id="UP001527099"/>
    </source>
</evidence>
<evidence type="ECO:0000313" key="3">
    <source>
        <dbReference type="EMBL" id="MCY9697233.1"/>
    </source>
</evidence>
<organism evidence="3 4">
    <name type="scientific">Paenibacillus alginolyticus</name>
    <dbReference type="NCBI Taxonomy" id="59839"/>
    <lineage>
        <taxon>Bacteria</taxon>
        <taxon>Bacillati</taxon>
        <taxon>Bacillota</taxon>
        <taxon>Bacilli</taxon>
        <taxon>Bacillales</taxon>
        <taxon>Paenibacillaceae</taxon>
        <taxon>Paenibacillus</taxon>
    </lineage>
</organism>
<dbReference type="InterPro" id="IPR050266">
    <property type="entry name" value="AB_hydrolase_sf"/>
</dbReference>
<dbReference type="PANTHER" id="PTHR43798">
    <property type="entry name" value="MONOACYLGLYCEROL LIPASE"/>
    <property type="match status" value="1"/>
</dbReference>
<keyword evidence="1" id="KW-0472">Membrane</keyword>
<dbReference type="Proteomes" id="UP001527099">
    <property type="component" value="Unassembled WGS sequence"/>
</dbReference>
<evidence type="ECO:0000256" key="1">
    <source>
        <dbReference type="SAM" id="Phobius"/>
    </source>
</evidence>
<comment type="caution">
    <text evidence="3">The sequence shown here is derived from an EMBL/GenBank/DDBJ whole genome shotgun (WGS) entry which is preliminary data.</text>
</comment>
<feature type="transmembrane region" description="Helical" evidence="1">
    <location>
        <begin position="121"/>
        <end position="140"/>
    </location>
</feature>
<dbReference type="Gene3D" id="3.40.50.1820">
    <property type="entry name" value="alpha/beta hydrolase"/>
    <property type="match status" value="1"/>
</dbReference>
<keyword evidence="1" id="KW-1133">Transmembrane helix</keyword>
<sequence>MKTIYRNKNGAKETFIQAYDRTLQEWDVPVESAYFDTSFGETHVLISGPEDAEPLILFHGFGFSSTMWIENIRPLSKRYRTYAVDFIGDINKSEAIRQIKNKEECASWFREILNGLNIQKAHVAGLSYGGFIALVLAIYAPQFINKMVVMSPAASFQPQSKKFFIKCLLAGVFPTTKRLNGLMNYMIGKGNQVNETLRNQFIAGMQNALPKNKLFPSYMEDDELKAIQCPTLLLIGDQDIQYDPRKAIARANHLVPHIQTKLVADTGHGLAMERPTTINSLMISFFSTSVNNREL</sequence>
<dbReference type="Pfam" id="PF00561">
    <property type="entry name" value="Abhydrolase_1"/>
    <property type="match status" value="1"/>
</dbReference>
<dbReference type="GO" id="GO:0016787">
    <property type="term" value="F:hydrolase activity"/>
    <property type="evidence" value="ECO:0007669"/>
    <property type="project" value="UniProtKB-KW"/>
</dbReference>
<dbReference type="EMBL" id="JAMDMX010000131">
    <property type="protein sequence ID" value="MCY9697233.1"/>
    <property type="molecule type" value="Genomic_DNA"/>
</dbReference>
<accession>A0ABT4GMK4</accession>
<evidence type="ECO:0000259" key="2">
    <source>
        <dbReference type="Pfam" id="PF00561"/>
    </source>
</evidence>
<gene>
    <name evidence="3" type="ORF">M5X19_30885</name>
</gene>
<keyword evidence="3" id="KW-0378">Hydrolase</keyword>
<protein>
    <submittedName>
        <fullName evidence="3">Alpha/beta hydrolase</fullName>
    </submittedName>
</protein>
<dbReference type="InterPro" id="IPR029058">
    <property type="entry name" value="AB_hydrolase_fold"/>
</dbReference>
<proteinExistence type="predicted"/>
<dbReference type="RefSeq" id="WP_268618043.1">
    <property type="nucleotide sequence ID" value="NZ_JAMDMX010000131.1"/>
</dbReference>
<reference evidence="3 4" key="1">
    <citation type="submission" date="2022-05" db="EMBL/GenBank/DDBJ databases">
        <title>Genome Sequencing of Bee-Associated Microbes.</title>
        <authorList>
            <person name="Dunlap C."/>
        </authorList>
    </citation>
    <scope>NUCLEOTIDE SEQUENCE [LARGE SCALE GENOMIC DNA]</scope>
    <source>
        <strain evidence="3 4">NRRL B-14421</strain>
    </source>
</reference>
<dbReference type="InterPro" id="IPR000073">
    <property type="entry name" value="AB_hydrolase_1"/>
</dbReference>
<dbReference type="SUPFAM" id="SSF53474">
    <property type="entry name" value="alpha/beta-Hydrolases"/>
    <property type="match status" value="1"/>
</dbReference>